<dbReference type="InterPro" id="IPR040442">
    <property type="entry name" value="Pyrv_kinase-like_dom_sf"/>
</dbReference>
<comment type="cofactor">
    <cofactor evidence="2 17 20">
        <name>Mg(2+)</name>
        <dbReference type="ChEBI" id="CHEBI:18420"/>
    </cofactor>
</comment>
<dbReference type="InterPro" id="IPR018274">
    <property type="entry name" value="PEP_util_AS"/>
</dbReference>
<feature type="binding site" evidence="19">
    <location>
        <position position="288"/>
    </location>
    <ligand>
        <name>phosphoenolpyruvate</name>
        <dbReference type="ChEBI" id="CHEBI:58702"/>
    </ligand>
</feature>
<evidence type="ECO:0000313" key="25">
    <source>
        <dbReference type="Proteomes" id="UP000195106"/>
    </source>
</evidence>
<dbReference type="PANTHER" id="PTHR46244">
    <property type="entry name" value="PHOSPHOENOLPYRUVATE-PROTEIN PHOSPHOTRANSFERASE"/>
    <property type="match status" value="1"/>
</dbReference>
<dbReference type="GO" id="GO:0005737">
    <property type="term" value="C:cytoplasm"/>
    <property type="evidence" value="ECO:0007669"/>
    <property type="project" value="UniProtKB-SubCell"/>
</dbReference>
<comment type="subcellular location">
    <subcellularLocation>
        <location evidence="4 17">Cytoplasm</location>
    </subcellularLocation>
</comment>
<feature type="domain" description="Phosphotransferase system enzyme I N-terminal" evidence="23">
    <location>
        <begin position="7"/>
        <end position="123"/>
    </location>
</feature>
<accession>A0A251XX25</accession>
<feature type="domain" description="PEP-utilising enzyme mobile" evidence="21">
    <location>
        <begin position="153"/>
        <end position="221"/>
    </location>
</feature>
<dbReference type="Gene3D" id="3.50.30.10">
    <property type="entry name" value="Phosphohistidine domain"/>
    <property type="match status" value="1"/>
</dbReference>
<dbReference type="InterPro" id="IPR008731">
    <property type="entry name" value="PTS_EIN"/>
</dbReference>
<dbReference type="PRINTS" id="PR01736">
    <property type="entry name" value="PHPHTRNFRASE"/>
</dbReference>
<feature type="domain" description="PEP-utilising enzyme C-terminal" evidence="22">
    <location>
        <begin position="250"/>
        <end position="520"/>
    </location>
</feature>
<keyword evidence="11 17" id="KW-0808">Transferase</keyword>
<feature type="active site" description="Proton donor" evidence="18">
    <location>
        <position position="484"/>
    </location>
</feature>
<evidence type="ECO:0000256" key="15">
    <source>
        <dbReference type="ARBA" id="ARBA00022842"/>
    </source>
</evidence>
<protein>
    <recommendedName>
        <fullName evidence="7 17">Phosphoenolpyruvate-protein phosphotransferase</fullName>
        <ecNumber evidence="6 17">2.7.3.9</ecNumber>
    </recommendedName>
    <alternativeName>
        <fullName evidence="16 17">Phosphotransferase system, enzyme I</fullName>
    </alternativeName>
</protein>
<feature type="binding site" evidence="20">
    <location>
        <position position="437"/>
    </location>
    <ligand>
        <name>Mg(2+)</name>
        <dbReference type="ChEBI" id="CHEBI:18420"/>
    </ligand>
</feature>
<evidence type="ECO:0000256" key="6">
    <source>
        <dbReference type="ARBA" id="ARBA00012232"/>
    </source>
</evidence>
<comment type="similarity">
    <text evidence="5 17">Belongs to the PEP-utilizing enzyme family.</text>
</comment>
<proteinExistence type="inferred from homology"/>
<evidence type="ECO:0000256" key="18">
    <source>
        <dbReference type="PIRSR" id="PIRSR000732-1"/>
    </source>
</evidence>
<evidence type="ECO:0000256" key="11">
    <source>
        <dbReference type="ARBA" id="ARBA00022679"/>
    </source>
</evidence>
<dbReference type="GO" id="GO:0046872">
    <property type="term" value="F:metal ion binding"/>
    <property type="evidence" value="ECO:0007669"/>
    <property type="project" value="UniProtKB-KW"/>
</dbReference>
<sequence>MSSRTLQGIGIGRGSAVGPVIRMPDPLPEPADTASALTPDEERIRVSASLAAVAADIRIRGEKAGGAAKDVLEAQAFMAEDPTLVDDVTARLANGRTAERAVHEAFAGFRDLLLSMGGYMGERATDLDDVSQRVVAHLQGVAAPGVPDPDHAFVLVARDLAPADTALLDLDKVLALITTDGGPTSHTAILAREKAIVAVVGVAAAADLADGETVVVDALTGAVTVDPTAEEESAARDAIAARRAQVAVPTGPGALSDGTAVPLLANLGSADGAADAVEKGAEGVGLFRTEFLFLDATSAPTVEEQEAHYTRLLEAFPGQKVVVRALDAGADKPLSFLNDAAEENPALGLRGLRALRANEQILRDQLTALARADAATDADLWVMAPMVSTVEEARYFSSLGRELGLRTVGVMVEVPSSALLADRILGVADFASIGTNDLTQYTLAADRLLGSVAAFQDPWHPAVLRLVQEVGAAGRALGKPVGICGEAAADPLLAVVLVGLGATSLSMSPAALADVRAELALHTREEAEALAAVALAADSAVEARAAVTAASAPASV</sequence>
<keyword evidence="8 17" id="KW-0813">Transport</keyword>
<evidence type="ECO:0000256" key="1">
    <source>
        <dbReference type="ARBA" id="ARBA00000683"/>
    </source>
</evidence>
<evidence type="ECO:0000256" key="8">
    <source>
        <dbReference type="ARBA" id="ARBA00022448"/>
    </source>
</evidence>
<evidence type="ECO:0000259" key="22">
    <source>
        <dbReference type="Pfam" id="PF02896"/>
    </source>
</evidence>
<dbReference type="Pfam" id="PF02896">
    <property type="entry name" value="PEP-utilizers_C"/>
    <property type="match status" value="1"/>
</dbReference>
<dbReference type="PANTHER" id="PTHR46244:SF3">
    <property type="entry name" value="PHOSPHOENOLPYRUVATE-PROTEIN PHOSPHOTRANSFERASE"/>
    <property type="match status" value="1"/>
</dbReference>
<feature type="active site" description="Tele-phosphohistidine intermediate" evidence="18">
    <location>
        <position position="186"/>
    </location>
</feature>
<dbReference type="NCBIfam" id="TIGR01417">
    <property type="entry name" value="PTS_I_fam"/>
    <property type="match status" value="1"/>
</dbReference>
<name>A0A251XX25_9MICO</name>
<reference evidence="24 25" key="1">
    <citation type="submission" date="2016-08" db="EMBL/GenBank/DDBJ databases">
        <title>Genome sequence of Clavibacter michiganensis spp. strain CASJ009.</title>
        <authorList>
            <person name="Thapa S.P."/>
            <person name="Coaker G."/>
        </authorList>
    </citation>
    <scope>NUCLEOTIDE SEQUENCE [LARGE SCALE GENOMIC DNA]</scope>
    <source>
        <strain evidence="24">CASJ009</strain>
    </source>
</reference>
<dbReference type="SUPFAM" id="SSF51621">
    <property type="entry name" value="Phosphoenolpyruvate/pyruvate domain"/>
    <property type="match status" value="1"/>
</dbReference>
<feature type="binding site" evidence="19">
    <location>
        <begin position="436"/>
        <end position="437"/>
    </location>
    <ligand>
        <name>phosphoenolpyruvate</name>
        <dbReference type="ChEBI" id="CHEBI:58702"/>
    </ligand>
</feature>
<comment type="caution">
    <text evidence="24">The sequence shown here is derived from an EMBL/GenBank/DDBJ whole genome shotgun (WGS) entry which is preliminary data.</text>
</comment>
<evidence type="ECO:0000256" key="10">
    <source>
        <dbReference type="ARBA" id="ARBA00022597"/>
    </source>
</evidence>
<evidence type="ECO:0000259" key="23">
    <source>
        <dbReference type="Pfam" id="PF05524"/>
    </source>
</evidence>
<dbReference type="InterPro" id="IPR024692">
    <property type="entry name" value="PTS_EI"/>
</dbReference>
<dbReference type="InterPro" id="IPR008279">
    <property type="entry name" value="PEP-util_enz_mobile_dom"/>
</dbReference>
<dbReference type="InterPro" id="IPR000121">
    <property type="entry name" value="PEP_util_C"/>
</dbReference>
<keyword evidence="14 17" id="KW-0418">Kinase</keyword>
<dbReference type="SUPFAM" id="SSF52009">
    <property type="entry name" value="Phosphohistidine domain"/>
    <property type="match status" value="1"/>
</dbReference>
<dbReference type="EC" id="2.7.3.9" evidence="6 17"/>
<evidence type="ECO:0000256" key="2">
    <source>
        <dbReference type="ARBA" id="ARBA00001946"/>
    </source>
</evidence>
<organism evidence="24 25">
    <name type="scientific">Clavibacter michiganensis</name>
    <dbReference type="NCBI Taxonomy" id="28447"/>
    <lineage>
        <taxon>Bacteria</taxon>
        <taxon>Bacillati</taxon>
        <taxon>Actinomycetota</taxon>
        <taxon>Actinomycetes</taxon>
        <taxon>Micrococcales</taxon>
        <taxon>Microbacteriaceae</taxon>
        <taxon>Clavibacter</taxon>
    </lineage>
</organism>
<evidence type="ECO:0000313" key="24">
    <source>
        <dbReference type="EMBL" id="OUE10124.1"/>
    </source>
</evidence>
<dbReference type="PIRSF" id="PIRSF000732">
    <property type="entry name" value="PTS_enzyme_I"/>
    <property type="match status" value="1"/>
</dbReference>
<dbReference type="GO" id="GO:0016301">
    <property type="term" value="F:kinase activity"/>
    <property type="evidence" value="ECO:0007669"/>
    <property type="project" value="UniProtKB-KW"/>
</dbReference>
<evidence type="ECO:0000256" key="7">
    <source>
        <dbReference type="ARBA" id="ARBA00016544"/>
    </source>
</evidence>
<dbReference type="InterPro" id="IPR036618">
    <property type="entry name" value="PtsI_HPr-bd_sf"/>
</dbReference>
<evidence type="ECO:0000256" key="14">
    <source>
        <dbReference type="ARBA" id="ARBA00022777"/>
    </source>
</evidence>
<dbReference type="InterPro" id="IPR050499">
    <property type="entry name" value="PEP-utilizing_PTS_enzyme"/>
</dbReference>
<dbReference type="InterPro" id="IPR015813">
    <property type="entry name" value="Pyrv/PenolPyrv_kinase-like_dom"/>
</dbReference>
<comment type="function">
    <text evidence="3 17">General (non sugar-specific) component of the phosphoenolpyruvate-dependent sugar phosphotransferase system (sugar PTS). This major carbohydrate active-transport system catalyzes the phosphorylation of incoming sugar substrates concomitantly with their translocation across the cell membrane. Enzyme I transfers the phosphoryl group from phosphoenolpyruvate (PEP) to the phosphoryl carrier protein (HPr).</text>
</comment>
<evidence type="ECO:0000256" key="20">
    <source>
        <dbReference type="PIRSR" id="PIRSR000732-3"/>
    </source>
</evidence>
<keyword evidence="12 17" id="KW-0598">Phosphotransferase system</keyword>
<feature type="binding site" evidence="19">
    <location>
        <position position="447"/>
    </location>
    <ligand>
        <name>phosphoenolpyruvate</name>
        <dbReference type="ChEBI" id="CHEBI:58702"/>
    </ligand>
</feature>
<keyword evidence="24" id="KW-0670">Pyruvate</keyword>
<dbReference type="EMBL" id="MDHJ01000001">
    <property type="protein sequence ID" value="OUE10124.1"/>
    <property type="molecule type" value="Genomic_DNA"/>
</dbReference>
<keyword evidence="15 17" id="KW-0460">Magnesium</keyword>
<evidence type="ECO:0000256" key="19">
    <source>
        <dbReference type="PIRSR" id="PIRSR000732-2"/>
    </source>
</evidence>
<dbReference type="InterPro" id="IPR006318">
    <property type="entry name" value="PTS_EI-like"/>
</dbReference>
<evidence type="ECO:0000256" key="4">
    <source>
        <dbReference type="ARBA" id="ARBA00004496"/>
    </source>
</evidence>
<dbReference type="Pfam" id="PF00391">
    <property type="entry name" value="PEP-utilizers"/>
    <property type="match status" value="1"/>
</dbReference>
<comment type="catalytic activity">
    <reaction evidence="1 17">
        <text>L-histidyl-[protein] + phosphoenolpyruvate = N(pros)-phospho-L-histidyl-[protein] + pyruvate</text>
        <dbReference type="Rhea" id="RHEA:23880"/>
        <dbReference type="Rhea" id="RHEA-COMP:9745"/>
        <dbReference type="Rhea" id="RHEA-COMP:9746"/>
        <dbReference type="ChEBI" id="CHEBI:15361"/>
        <dbReference type="ChEBI" id="CHEBI:29979"/>
        <dbReference type="ChEBI" id="CHEBI:58702"/>
        <dbReference type="ChEBI" id="CHEBI:64837"/>
        <dbReference type="EC" id="2.7.3.9"/>
    </reaction>
</comment>
<dbReference type="Pfam" id="PF05524">
    <property type="entry name" value="PEP-utilisers_N"/>
    <property type="match status" value="1"/>
</dbReference>
<gene>
    <name evidence="24" type="primary">ptsI_2</name>
    <name evidence="24" type="ORF">CMsap09_14350</name>
</gene>
<dbReference type="GO" id="GO:0009401">
    <property type="term" value="P:phosphoenolpyruvate-dependent sugar phosphotransferase system"/>
    <property type="evidence" value="ECO:0007669"/>
    <property type="project" value="UniProtKB-KW"/>
</dbReference>
<dbReference type="PROSITE" id="PS00370">
    <property type="entry name" value="PEP_ENZYMES_PHOS_SITE"/>
    <property type="match status" value="1"/>
</dbReference>
<evidence type="ECO:0000259" key="21">
    <source>
        <dbReference type="Pfam" id="PF00391"/>
    </source>
</evidence>
<keyword evidence="9 17" id="KW-0963">Cytoplasm</keyword>
<dbReference type="Proteomes" id="UP000195106">
    <property type="component" value="Unassembled WGS sequence"/>
</dbReference>
<dbReference type="SUPFAM" id="SSF47831">
    <property type="entry name" value="Enzyme I of the PEP:sugar phosphotransferase system HPr-binding (sub)domain"/>
    <property type="match status" value="1"/>
</dbReference>
<dbReference type="Gene3D" id="3.20.20.60">
    <property type="entry name" value="Phosphoenolpyruvate-binding domains"/>
    <property type="match status" value="1"/>
</dbReference>
<dbReference type="InterPro" id="IPR036637">
    <property type="entry name" value="Phosphohistidine_dom_sf"/>
</dbReference>
<dbReference type="GO" id="GO:0008965">
    <property type="term" value="F:phosphoenolpyruvate-protein phosphotransferase activity"/>
    <property type="evidence" value="ECO:0007669"/>
    <property type="project" value="UniProtKB-EC"/>
</dbReference>
<evidence type="ECO:0000256" key="5">
    <source>
        <dbReference type="ARBA" id="ARBA00007837"/>
    </source>
</evidence>
<dbReference type="AlphaFoldDB" id="A0A251XX25"/>
<evidence type="ECO:0000256" key="3">
    <source>
        <dbReference type="ARBA" id="ARBA00002728"/>
    </source>
</evidence>
<evidence type="ECO:0000256" key="9">
    <source>
        <dbReference type="ARBA" id="ARBA00022490"/>
    </source>
</evidence>
<feature type="binding site" evidence="20">
    <location>
        <position position="413"/>
    </location>
    <ligand>
        <name>Mg(2+)</name>
        <dbReference type="ChEBI" id="CHEBI:18420"/>
    </ligand>
</feature>
<dbReference type="Gene3D" id="1.10.274.10">
    <property type="entry name" value="PtsI, HPr-binding domain"/>
    <property type="match status" value="1"/>
</dbReference>
<keyword evidence="13 17" id="KW-0479">Metal-binding</keyword>
<feature type="binding site" evidence="19">
    <location>
        <position position="324"/>
    </location>
    <ligand>
        <name>phosphoenolpyruvate</name>
        <dbReference type="ChEBI" id="CHEBI:58702"/>
    </ligand>
</feature>
<evidence type="ECO:0000256" key="16">
    <source>
        <dbReference type="ARBA" id="ARBA00033235"/>
    </source>
</evidence>
<evidence type="ECO:0000256" key="17">
    <source>
        <dbReference type="PIRNR" id="PIRNR000732"/>
    </source>
</evidence>
<keyword evidence="10 17" id="KW-0762">Sugar transport</keyword>
<evidence type="ECO:0000256" key="13">
    <source>
        <dbReference type="ARBA" id="ARBA00022723"/>
    </source>
</evidence>
<evidence type="ECO:0000256" key="12">
    <source>
        <dbReference type="ARBA" id="ARBA00022683"/>
    </source>
</evidence>